<dbReference type="GO" id="GO:0006355">
    <property type="term" value="P:regulation of DNA-templated transcription"/>
    <property type="evidence" value="ECO:0007669"/>
    <property type="project" value="InterPro"/>
</dbReference>
<evidence type="ECO:0000313" key="2">
    <source>
        <dbReference type="Proteomes" id="UP000650524"/>
    </source>
</evidence>
<organism evidence="1 2">
    <name type="scientific">Candidatus Desulfacyla euxinica</name>
    <dbReference type="NCBI Taxonomy" id="2841693"/>
    <lineage>
        <taxon>Bacteria</taxon>
        <taxon>Deltaproteobacteria</taxon>
        <taxon>Candidatus Desulfacyla</taxon>
    </lineage>
</organism>
<proteinExistence type="predicted"/>
<dbReference type="Proteomes" id="UP000650524">
    <property type="component" value="Unassembled WGS sequence"/>
</dbReference>
<accession>A0A8J6N3W5</accession>
<sequence>MKLVTKSIRVDPELWHEARVKALSEKMTLQELIPKLLKEYLEKGG</sequence>
<dbReference type="InterPro" id="IPR013321">
    <property type="entry name" value="Arc_rbn_hlx_hlx"/>
</dbReference>
<evidence type="ECO:0000313" key="1">
    <source>
        <dbReference type="EMBL" id="MBC8178645.1"/>
    </source>
</evidence>
<gene>
    <name evidence="1" type="ORF">H8E19_14675</name>
</gene>
<name>A0A8J6N3W5_9DELT</name>
<comment type="caution">
    <text evidence="1">The sequence shown here is derived from an EMBL/GenBank/DDBJ whole genome shotgun (WGS) entry which is preliminary data.</text>
</comment>
<dbReference type="EMBL" id="JACNJD010000297">
    <property type="protein sequence ID" value="MBC8178645.1"/>
    <property type="molecule type" value="Genomic_DNA"/>
</dbReference>
<protein>
    <submittedName>
        <fullName evidence="1">Uncharacterized protein</fullName>
    </submittedName>
</protein>
<dbReference type="AlphaFoldDB" id="A0A8J6N3W5"/>
<dbReference type="Gene3D" id="1.10.1220.10">
    <property type="entry name" value="Met repressor-like"/>
    <property type="match status" value="1"/>
</dbReference>
<reference evidence="1 2" key="1">
    <citation type="submission" date="2020-08" db="EMBL/GenBank/DDBJ databases">
        <title>Bridging the membrane lipid divide: bacteria of the FCB group superphylum have the potential to synthesize archaeal ether lipids.</title>
        <authorList>
            <person name="Villanueva L."/>
            <person name="Von Meijenfeldt F.A.B."/>
            <person name="Westbye A.B."/>
            <person name="Yadav S."/>
            <person name="Hopmans E.C."/>
            <person name="Dutilh B.E."/>
            <person name="Sinninghe Damste J.S."/>
        </authorList>
    </citation>
    <scope>NUCLEOTIDE SEQUENCE [LARGE SCALE GENOMIC DNA]</scope>
    <source>
        <strain evidence="1">NIOZ-UU27</strain>
    </source>
</reference>